<protein>
    <submittedName>
        <fullName evidence="1">Uncharacterized protein</fullName>
    </submittedName>
</protein>
<dbReference type="Proteomes" id="UP000677228">
    <property type="component" value="Unassembled WGS sequence"/>
</dbReference>
<dbReference type="Proteomes" id="UP000682733">
    <property type="component" value="Unassembled WGS sequence"/>
</dbReference>
<comment type="caution">
    <text evidence="1">The sequence shown here is derived from an EMBL/GenBank/DDBJ whole genome shotgun (WGS) entry which is preliminary data.</text>
</comment>
<proteinExistence type="predicted"/>
<sequence>MASLCHSMDGCGLIELYSACVSSSESMYKMLNTQFVEINRRTLPIAAYFKFIGKLKQYLRKKPNEKTCIMVGKLLKIIPKYNHSVPFVDKLELKQYRDINLQ</sequence>
<dbReference type="EMBL" id="CAJNOK010052976">
    <property type="protein sequence ID" value="CAF1610135.1"/>
    <property type="molecule type" value="Genomic_DNA"/>
</dbReference>
<dbReference type="AlphaFoldDB" id="A0A8S2G240"/>
<gene>
    <name evidence="1" type="ORF">OVA965_LOCUS42604</name>
    <name evidence="2" type="ORF">TMI583_LOCUS44564</name>
</gene>
<dbReference type="EMBL" id="CAJOBA010077184">
    <property type="protein sequence ID" value="CAF4423499.1"/>
    <property type="molecule type" value="Genomic_DNA"/>
</dbReference>
<organism evidence="1 3">
    <name type="scientific">Didymodactylos carnosus</name>
    <dbReference type="NCBI Taxonomy" id="1234261"/>
    <lineage>
        <taxon>Eukaryota</taxon>
        <taxon>Metazoa</taxon>
        <taxon>Spiralia</taxon>
        <taxon>Gnathifera</taxon>
        <taxon>Rotifera</taxon>
        <taxon>Eurotatoria</taxon>
        <taxon>Bdelloidea</taxon>
        <taxon>Philodinida</taxon>
        <taxon>Philodinidae</taxon>
        <taxon>Didymodactylos</taxon>
    </lineage>
</organism>
<feature type="non-terminal residue" evidence="1">
    <location>
        <position position="1"/>
    </location>
</feature>
<evidence type="ECO:0000313" key="1">
    <source>
        <dbReference type="EMBL" id="CAF1610135.1"/>
    </source>
</evidence>
<accession>A0A8S2G240</accession>
<name>A0A8S2G240_9BILA</name>
<evidence type="ECO:0000313" key="3">
    <source>
        <dbReference type="Proteomes" id="UP000677228"/>
    </source>
</evidence>
<reference evidence="1" key="1">
    <citation type="submission" date="2021-02" db="EMBL/GenBank/DDBJ databases">
        <authorList>
            <person name="Nowell W R."/>
        </authorList>
    </citation>
    <scope>NUCLEOTIDE SEQUENCE</scope>
</reference>
<evidence type="ECO:0000313" key="2">
    <source>
        <dbReference type="EMBL" id="CAF4423499.1"/>
    </source>
</evidence>